<dbReference type="GO" id="GO:0019646">
    <property type="term" value="P:aerobic electron transport chain"/>
    <property type="evidence" value="ECO:0007669"/>
    <property type="project" value="TreeGrafter"/>
</dbReference>
<keyword evidence="8" id="KW-0249">Electron transport</keyword>
<comment type="subcellular location">
    <subcellularLocation>
        <location evidence="1">Cell membrane</location>
        <topology evidence="1">Multi-pass membrane protein</topology>
    </subcellularLocation>
</comment>
<dbReference type="Proteomes" id="UP000176288">
    <property type="component" value="Chromosome"/>
</dbReference>
<dbReference type="GO" id="GO:0005886">
    <property type="term" value="C:plasma membrane"/>
    <property type="evidence" value="ECO:0007669"/>
    <property type="project" value="UniProtKB-SubCell"/>
</dbReference>
<keyword evidence="14" id="KW-1185">Reference proteome</keyword>
<keyword evidence="5" id="KW-0349">Heme</keyword>
<feature type="transmembrane region" description="Helical" evidence="12">
    <location>
        <begin position="174"/>
        <end position="199"/>
    </location>
</feature>
<evidence type="ECO:0000256" key="7">
    <source>
        <dbReference type="ARBA" id="ARBA00022723"/>
    </source>
</evidence>
<dbReference type="EMBL" id="CP017812">
    <property type="protein sequence ID" value="AOZ72736.1"/>
    <property type="molecule type" value="Genomic_DNA"/>
</dbReference>
<evidence type="ECO:0000256" key="11">
    <source>
        <dbReference type="ARBA" id="ARBA00023136"/>
    </source>
</evidence>
<dbReference type="GO" id="GO:0070069">
    <property type="term" value="C:cytochrome complex"/>
    <property type="evidence" value="ECO:0007669"/>
    <property type="project" value="TreeGrafter"/>
</dbReference>
<dbReference type="GO" id="GO:0009055">
    <property type="term" value="F:electron transfer activity"/>
    <property type="evidence" value="ECO:0007669"/>
    <property type="project" value="TreeGrafter"/>
</dbReference>
<evidence type="ECO:0000256" key="3">
    <source>
        <dbReference type="ARBA" id="ARBA00022448"/>
    </source>
</evidence>
<keyword evidence="6 12" id="KW-0812">Transmembrane</keyword>
<dbReference type="KEGG" id="avu:BK816_05035"/>
<feature type="transmembrane region" description="Helical" evidence="12">
    <location>
        <begin position="272"/>
        <end position="292"/>
    </location>
</feature>
<evidence type="ECO:0000256" key="9">
    <source>
        <dbReference type="ARBA" id="ARBA00022989"/>
    </source>
</evidence>
<dbReference type="GO" id="GO:0046872">
    <property type="term" value="F:metal ion binding"/>
    <property type="evidence" value="ECO:0007669"/>
    <property type="project" value="UniProtKB-KW"/>
</dbReference>
<evidence type="ECO:0000256" key="12">
    <source>
        <dbReference type="SAM" id="Phobius"/>
    </source>
</evidence>
<dbReference type="InterPro" id="IPR003317">
    <property type="entry name" value="Cyt-d_oxidase_su2"/>
</dbReference>
<gene>
    <name evidence="13" type="ORF">BK816_05035</name>
</gene>
<evidence type="ECO:0000256" key="1">
    <source>
        <dbReference type="ARBA" id="ARBA00004651"/>
    </source>
</evidence>
<dbReference type="PIRSF" id="PIRSF000267">
    <property type="entry name" value="Cyt_oxidse_sub2"/>
    <property type="match status" value="1"/>
</dbReference>
<dbReference type="PANTHER" id="PTHR43141">
    <property type="entry name" value="CYTOCHROME BD2 SUBUNIT II"/>
    <property type="match status" value="1"/>
</dbReference>
<name>A0A1D9MKC6_9ACTO</name>
<dbReference type="OrthoDB" id="9776710at2"/>
<evidence type="ECO:0000256" key="4">
    <source>
        <dbReference type="ARBA" id="ARBA00022475"/>
    </source>
</evidence>
<feature type="transmembrane region" description="Helical" evidence="12">
    <location>
        <begin position="220"/>
        <end position="239"/>
    </location>
</feature>
<dbReference type="RefSeq" id="WP_071164202.1">
    <property type="nucleotide sequence ID" value="NZ_CP017812.1"/>
</dbReference>
<evidence type="ECO:0000256" key="6">
    <source>
        <dbReference type="ARBA" id="ARBA00022692"/>
    </source>
</evidence>
<evidence type="ECO:0000313" key="13">
    <source>
        <dbReference type="EMBL" id="AOZ72736.1"/>
    </source>
</evidence>
<feature type="transmembrane region" description="Helical" evidence="12">
    <location>
        <begin position="122"/>
        <end position="146"/>
    </location>
</feature>
<keyword evidence="3" id="KW-0813">Transport</keyword>
<proteinExistence type="inferred from homology"/>
<dbReference type="GO" id="GO:0016682">
    <property type="term" value="F:oxidoreductase activity, acting on diphenols and related substances as donors, oxygen as acceptor"/>
    <property type="evidence" value="ECO:0007669"/>
    <property type="project" value="TreeGrafter"/>
</dbReference>
<keyword evidence="7" id="KW-0479">Metal-binding</keyword>
<dbReference type="NCBIfam" id="TIGR00203">
    <property type="entry name" value="cydB"/>
    <property type="match status" value="1"/>
</dbReference>
<feature type="transmembrane region" description="Helical" evidence="12">
    <location>
        <begin position="83"/>
        <end position="101"/>
    </location>
</feature>
<evidence type="ECO:0000256" key="5">
    <source>
        <dbReference type="ARBA" id="ARBA00022617"/>
    </source>
</evidence>
<accession>A0A1D9MKC6</accession>
<reference evidence="13 14" key="1">
    <citation type="submission" date="2016-10" db="EMBL/GenBank/DDBJ databases">
        <title>Actinomyces aegypiusis sp. nov., isolated from the Aegypius monachus in Qinghai Tibet Plateau China.</title>
        <authorList>
            <person name="Wang Y."/>
        </authorList>
    </citation>
    <scope>NUCLEOTIDE SEQUENCE [LARGE SCALE GENOMIC DNA]</scope>
    <source>
        <strain evidence="13 14">VUL4_3</strain>
    </source>
</reference>
<dbReference type="AlphaFoldDB" id="A0A1D9MKC6"/>
<dbReference type="PANTHER" id="PTHR43141:SF5">
    <property type="entry name" value="CYTOCHROME BD-I UBIQUINOL OXIDASE SUBUNIT 2"/>
    <property type="match status" value="1"/>
</dbReference>
<evidence type="ECO:0000256" key="2">
    <source>
        <dbReference type="ARBA" id="ARBA00007543"/>
    </source>
</evidence>
<evidence type="ECO:0000256" key="8">
    <source>
        <dbReference type="ARBA" id="ARBA00022982"/>
    </source>
</evidence>
<comment type="similarity">
    <text evidence="2">Belongs to the cytochrome ubiquinol oxidase subunit 2 family.</text>
</comment>
<protein>
    <submittedName>
        <fullName evidence="13">Cytochrome d ubiquinol oxidase subunit II</fullName>
    </submittedName>
</protein>
<feature type="transmembrane region" description="Helical" evidence="12">
    <location>
        <begin position="6"/>
        <end position="33"/>
    </location>
</feature>
<keyword evidence="4" id="KW-1003">Cell membrane</keyword>
<evidence type="ECO:0000313" key="14">
    <source>
        <dbReference type="Proteomes" id="UP000176288"/>
    </source>
</evidence>
<keyword evidence="10" id="KW-0408">Iron</keyword>
<organism evidence="13 14">
    <name type="scientific">Boudabousia tangfeifanii</name>
    <dbReference type="NCBI Taxonomy" id="1912795"/>
    <lineage>
        <taxon>Bacteria</taxon>
        <taxon>Bacillati</taxon>
        <taxon>Actinomycetota</taxon>
        <taxon>Actinomycetes</taxon>
        <taxon>Actinomycetales</taxon>
        <taxon>Actinomycetaceae</taxon>
        <taxon>Boudabousia</taxon>
    </lineage>
</organism>
<feature type="transmembrane region" description="Helical" evidence="12">
    <location>
        <begin position="318"/>
        <end position="338"/>
    </location>
</feature>
<dbReference type="STRING" id="1912795.BK816_05035"/>
<evidence type="ECO:0000256" key="10">
    <source>
        <dbReference type="ARBA" id="ARBA00023004"/>
    </source>
</evidence>
<keyword evidence="11 12" id="KW-0472">Membrane</keyword>
<dbReference type="Pfam" id="PF02322">
    <property type="entry name" value="Cyt_bd_oxida_II"/>
    <property type="match status" value="1"/>
</dbReference>
<keyword evidence="9 12" id="KW-1133">Transmembrane helix</keyword>
<sequence length="373" mass="40502">MTTLQVLWFVLIAVLWTGYLALEGFGLGAGMLLHRIGKNERERGAIVKAIGPHWDGNEVWLLTAGGATFAAFPEWYATMFSGMYLALFLILVALIMRISALEWRKMVNSERWRAFWDWSQTISAWLVPILFGVAFANLVQGMQIAVVDPKTPLEAVPVDQIDLSVHVHNLVGGFWSLLTPFTILGGVVVASLFLSHGALFLTMKLKGEMRQRAEQSASTLSIASTVFTAVWAIWAQLAYGSAQPLAWIPLAFAAVALIASTALTMTGKFTGAFIASFTGIAGAVAFIFTNMAPDVMRSAIDPAYSLTLWDASSSSGTLSLMSVVAVILVPIVLAYTVWSYYVFRARIGVDDVHPAGLLKDKIRPGESFLSTSA</sequence>
<feature type="transmembrane region" description="Helical" evidence="12">
    <location>
        <begin position="245"/>
        <end position="265"/>
    </location>
</feature>